<name>A0ABQ4C2P1_9ACTN</name>
<reference evidence="3 4" key="1">
    <citation type="submission" date="2021-01" db="EMBL/GenBank/DDBJ databases">
        <title>Whole genome shotgun sequence of Asanoa iriomotensis NBRC 100142.</title>
        <authorList>
            <person name="Komaki H."/>
            <person name="Tamura T."/>
        </authorList>
    </citation>
    <scope>NUCLEOTIDE SEQUENCE [LARGE SCALE GENOMIC DNA]</scope>
    <source>
        <strain evidence="3 4">NBRC 100142</strain>
    </source>
</reference>
<evidence type="ECO:0000313" key="3">
    <source>
        <dbReference type="EMBL" id="GIF57043.1"/>
    </source>
</evidence>
<dbReference type="RefSeq" id="WP_203703086.1">
    <property type="nucleotide sequence ID" value="NZ_BAAALU010000026.1"/>
</dbReference>
<organism evidence="3 4">
    <name type="scientific">Asanoa iriomotensis</name>
    <dbReference type="NCBI Taxonomy" id="234613"/>
    <lineage>
        <taxon>Bacteria</taxon>
        <taxon>Bacillati</taxon>
        <taxon>Actinomycetota</taxon>
        <taxon>Actinomycetes</taxon>
        <taxon>Micromonosporales</taxon>
        <taxon>Micromonosporaceae</taxon>
        <taxon>Asanoa</taxon>
    </lineage>
</organism>
<evidence type="ECO:0000256" key="1">
    <source>
        <dbReference type="SAM" id="MobiDB-lite"/>
    </source>
</evidence>
<protein>
    <recommendedName>
        <fullName evidence="5">Lipoprotein</fullName>
    </recommendedName>
</protein>
<sequence>MRRALVTLVLGLVALTAGACGSGSAPPPPPPPTTSSAGSAHTATLAVCAEAVKVSKAGGAAFADTLDELWVLGHADLDQKIIDSRSAAREQALRAAMDSWAKTLSALADQDVIPQVKAVLLDGARTVERFNDPANQTSDGEARTTLLRLAGKIEAACAA</sequence>
<dbReference type="EMBL" id="BONC01000019">
    <property type="protein sequence ID" value="GIF57043.1"/>
    <property type="molecule type" value="Genomic_DNA"/>
</dbReference>
<feature type="region of interest" description="Disordered" evidence="1">
    <location>
        <begin position="20"/>
        <end position="39"/>
    </location>
</feature>
<keyword evidence="2" id="KW-0732">Signal</keyword>
<accession>A0ABQ4C2P1</accession>
<feature type="chain" id="PRO_5046065480" description="Lipoprotein" evidence="2">
    <location>
        <begin position="20"/>
        <end position="159"/>
    </location>
</feature>
<evidence type="ECO:0008006" key="5">
    <source>
        <dbReference type="Google" id="ProtNLM"/>
    </source>
</evidence>
<gene>
    <name evidence="3" type="ORF">Air01nite_31380</name>
</gene>
<dbReference type="Proteomes" id="UP000624325">
    <property type="component" value="Unassembled WGS sequence"/>
</dbReference>
<feature type="signal peptide" evidence="2">
    <location>
        <begin position="1"/>
        <end position="19"/>
    </location>
</feature>
<keyword evidence="4" id="KW-1185">Reference proteome</keyword>
<dbReference type="PROSITE" id="PS51257">
    <property type="entry name" value="PROKAR_LIPOPROTEIN"/>
    <property type="match status" value="1"/>
</dbReference>
<evidence type="ECO:0000313" key="4">
    <source>
        <dbReference type="Proteomes" id="UP000624325"/>
    </source>
</evidence>
<proteinExistence type="predicted"/>
<comment type="caution">
    <text evidence="3">The sequence shown here is derived from an EMBL/GenBank/DDBJ whole genome shotgun (WGS) entry which is preliminary data.</text>
</comment>
<evidence type="ECO:0000256" key="2">
    <source>
        <dbReference type="SAM" id="SignalP"/>
    </source>
</evidence>